<dbReference type="RefSeq" id="WP_203585207.1">
    <property type="nucleotide sequence ID" value="NZ_JACOPV010000013.1"/>
</dbReference>
<evidence type="ECO:0008006" key="3">
    <source>
        <dbReference type="Google" id="ProtNLM"/>
    </source>
</evidence>
<sequence length="87" mass="10170">MNKALNEKQRWYTVGWRRWVFIVLSVVRCFMFERDRARAGTVPVRVNTEKPDKFHIKQLFIFETAGFVSWVERGGNEVTGVCNCSAV</sequence>
<gene>
    <name evidence="1" type="ORF">H8F21_20270</name>
</gene>
<keyword evidence="2" id="KW-1185">Reference proteome</keyword>
<evidence type="ECO:0000313" key="1">
    <source>
        <dbReference type="EMBL" id="MBM5459903.1"/>
    </source>
</evidence>
<dbReference type="Proteomes" id="UP000745663">
    <property type="component" value="Unassembled WGS sequence"/>
</dbReference>
<protein>
    <recommendedName>
        <fullName evidence="3">Secreted protein</fullName>
    </recommendedName>
</protein>
<accession>A0ABS2C232</accession>
<proteinExistence type="predicted"/>
<dbReference type="EMBL" id="JACOPV010000013">
    <property type="protein sequence ID" value="MBM5459903.1"/>
    <property type="molecule type" value="Genomic_DNA"/>
</dbReference>
<organism evidence="1 2">
    <name type="scientific">Pseudomonas arcuscaelestis</name>
    <dbReference type="NCBI Taxonomy" id="2710591"/>
    <lineage>
        <taxon>Bacteria</taxon>
        <taxon>Pseudomonadati</taxon>
        <taxon>Pseudomonadota</taxon>
        <taxon>Gammaproteobacteria</taxon>
        <taxon>Pseudomonadales</taxon>
        <taxon>Pseudomonadaceae</taxon>
        <taxon>Pseudomonas</taxon>
    </lineage>
</organism>
<comment type="caution">
    <text evidence="1">The sequence shown here is derived from an EMBL/GenBank/DDBJ whole genome shotgun (WGS) entry which is preliminary data.</text>
</comment>
<name>A0ABS2C232_9PSED</name>
<evidence type="ECO:0000313" key="2">
    <source>
        <dbReference type="Proteomes" id="UP000745663"/>
    </source>
</evidence>
<reference evidence="1 2" key="1">
    <citation type="submission" date="2020-08" db="EMBL/GenBank/DDBJ databases">
        <title>Description of novel Pseudomonas species.</title>
        <authorList>
            <person name="Duman M."/>
            <person name="Mulet M."/>
            <person name="Altun S."/>
            <person name="Saticioglu I.B."/>
            <person name="Lalucat J."/>
            <person name="Garcia-Valdes E."/>
        </authorList>
    </citation>
    <scope>NUCLEOTIDE SEQUENCE [LARGE SCALE GENOMIC DNA]</scope>
    <source>
        <strain evidence="1 2">P66</strain>
    </source>
</reference>